<evidence type="ECO:0000313" key="3">
    <source>
        <dbReference type="RefSeq" id="XP_033581284.1"/>
    </source>
</evidence>
<evidence type="ECO:0000313" key="1">
    <source>
        <dbReference type="EMBL" id="KAF2814320.1"/>
    </source>
</evidence>
<accession>A0A6A6YZY5</accession>
<protein>
    <submittedName>
        <fullName evidence="1 3">Uncharacterized protein</fullName>
    </submittedName>
</protein>
<proteinExistence type="predicted"/>
<sequence>LIVFNNINRDSKRCNTNPNAYNITRYLSGADHRLVLIISRLANLEQLGKSRKLGKLSNN</sequence>
<reference evidence="3" key="2">
    <citation type="submission" date="2020-04" db="EMBL/GenBank/DDBJ databases">
        <authorList>
            <consortium name="NCBI Genome Project"/>
        </authorList>
    </citation>
    <scope>NUCLEOTIDE SEQUENCE</scope>
    <source>
        <strain evidence="3">CBS 304.34</strain>
    </source>
</reference>
<feature type="non-terminal residue" evidence="1">
    <location>
        <position position="1"/>
    </location>
</feature>
<dbReference type="EMBL" id="MU003695">
    <property type="protein sequence ID" value="KAF2814320.1"/>
    <property type="molecule type" value="Genomic_DNA"/>
</dbReference>
<dbReference type="AlphaFoldDB" id="A0A6A6YZY5"/>
<reference evidence="3" key="3">
    <citation type="submission" date="2025-04" db="UniProtKB">
        <authorList>
            <consortium name="RefSeq"/>
        </authorList>
    </citation>
    <scope>IDENTIFICATION</scope>
    <source>
        <strain evidence="3">CBS 304.34</strain>
    </source>
</reference>
<keyword evidence="2" id="KW-1185">Reference proteome</keyword>
<dbReference type="GeneID" id="54456111"/>
<dbReference type="RefSeq" id="XP_033581284.1">
    <property type="nucleotide sequence ID" value="XM_033715218.1"/>
</dbReference>
<reference evidence="1 3" key="1">
    <citation type="journal article" date="2020" name="Stud. Mycol.">
        <title>101 Dothideomycetes genomes: a test case for predicting lifestyles and emergence of pathogens.</title>
        <authorList>
            <person name="Haridas S."/>
            <person name="Albert R."/>
            <person name="Binder M."/>
            <person name="Bloem J."/>
            <person name="Labutti K."/>
            <person name="Salamov A."/>
            <person name="Andreopoulos B."/>
            <person name="Baker S."/>
            <person name="Barry K."/>
            <person name="Bills G."/>
            <person name="Bluhm B."/>
            <person name="Cannon C."/>
            <person name="Castanera R."/>
            <person name="Culley D."/>
            <person name="Daum C."/>
            <person name="Ezra D."/>
            <person name="Gonzalez J."/>
            <person name="Henrissat B."/>
            <person name="Kuo A."/>
            <person name="Liang C."/>
            <person name="Lipzen A."/>
            <person name="Lutzoni F."/>
            <person name="Magnuson J."/>
            <person name="Mondo S."/>
            <person name="Nolan M."/>
            <person name="Ohm R."/>
            <person name="Pangilinan J."/>
            <person name="Park H.-J."/>
            <person name="Ramirez L."/>
            <person name="Alfaro M."/>
            <person name="Sun H."/>
            <person name="Tritt A."/>
            <person name="Yoshinaga Y."/>
            <person name="Zwiers L.-H."/>
            <person name="Turgeon B."/>
            <person name="Goodwin S."/>
            <person name="Spatafora J."/>
            <person name="Crous P."/>
            <person name="Grigoriev I."/>
        </authorList>
    </citation>
    <scope>NUCLEOTIDE SEQUENCE</scope>
    <source>
        <strain evidence="1 3">CBS 304.34</strain>
    </source>
</reference>
<name>A0A6A6YZY5_9PEZI</name>
<evidence type="ECO:0000313" key="2">
    <source>
        <dbReference type="Proteomes" id="UP000504636"/>
    </source>
</evidence>
<gene>
    <name evidence="1 3" type="ORF">BDZ99DRAFT_381066</name>
</gene>
<organism evidence="1">
    <name type="scientific">Mytilinidion resinicola</name>
    <dbReference type="NCBI Taxonomy" id="574789"/>
    <lineage>
        <taxon>Eukaryota</taxon>
        <taxon>Fungi</taxon>
        <taxon>Dikarya</taxon>
        <taxon>Ascomycota</taxon>
        <taxon>Pezizomycotina</taxon>
        <taxon>Dothideomycetes</taxon>
        <taxon>Pleosporomycetidae</taxon>
        <taxon>Mytilinidiales</taxon>
        <taxon>Mytilinidiaceae</taxon>
        <taxon>Mytilinidion</taxon>
    </lineage>
</organism>
<dbReference type="Proteomes" id="UP000504636">
    <property type="component" value="Unplaced"/>
</dbReference>
<dbReference type="OrthoDB" id="674604at2759"/>